<evidence type="ECO:0000313" key="2">
    <source>
        <dbReference type="EMBL" id="KAG9441648.1"/>
    </source>
</evidence>
<accession>A0AAV7E2M7</accession>
<organism evidence="2 3">
    <name type="scientific">Aristolochia fimbriata</name>
    <name type="common">White veined hardy Dutchman's pipe vine</name>
    <dbReference type="NCBI Taxonomy" id="158543"/>
    <lineage>
        <taxon>Eukaryota</taxon>
        <taxon>Viridiplantae</taxon>
        <taxon>Streptophyta</taxon>
        <taxon>Embryophyta</taxon>
        <taxon>Tracheophyta</taxon>
        <taxon>Spermatophyta</taxon>
        <taxon>Magnoliopsida</taxon>
        <taxon>Magnoliidae</taxon>
        <taxon>Piperales</taxon>
        <taxon>Aristolochiaceae</taxon>
        <taxon>Aristolochia</taxon>
    </lineage>
</organism>
<feature type="region of interest" description="Disordered" evidence="1">
    <location>
        <begin position="1"/>
        <end position="73"/>
    </location>
</feature>
<dbReference type="AlphaFoldDB" id="A0AAV7E2M7"/>
<name>A0AAV7E2M7_ARIFI</name>
<dbReference type="EMBL" id="JAINDJ010000007">
    <property type="protein sequence ID" value="KAG9441648.1"/>
    <property type="molecule type" value="Genomic_DNA"/>
</dbReference>
<dbReference type="Proteomes" id="UP000825729">
    <property type="component" value="Unassembled WGS sequence"/>
</dbReference>
<evidence type="ECO:0000256" key="1">
    <source>
        <dbReference type="SAM" id="MobiDB-lite"/>
    </source>
</evidence>
<gene>
    <name evidence="2" type="ORF">H6P81_017502</name>
</gene>
<sequence length="124" mass="14019">MGLANGSLGEKDSEGLRRLREDEKIRRKNLSIDECEGNQERKENESFSRMGRKAERDAEFHRKRRNLEGGGGGLMFARQRKLRRTSILRDVNASHHLLLILRAPPPEEGEEGFVVGRGGGSGRH</sequence>
<protein>
    <submittedName>
        <fullName evidence="2">Uncharacterized protein</fullName>
    </submittedName>
</protein>
<keyword evidence="3" id="KW-1185">Reference proteome</keyword>
<proteinExistence type="predicted"/>
<reference evidence="2 3" key="1">
    <citation type="submission" date="2021-07" db="EMBL/GenBank/DDBJ databases">
        <title>The Aristolochia fimbriata genome: insights into angiosperm evolution, floral development and chemical biosynthesis.</title>
        <authorList>
            <person name="Jiao Y."/>
        </authorList>
    </citation>
    <scope>NUCLEOTIDE SEQUENCE [LARGE SCALE GENOMIC DNA]</scope>
    <source>
        <strain evidence="2">IBCAS-2021</strain>
        <tissue evidence="2">Leaf</tissue>
    </source>
</reference>
<evidence type="ECO:0000313" key="3">
    <source>
        <dbReference type="Proteomes" id="UP000825729"/>
    </source>
</evidence>
<comment type="caution">
    <text evidence="2">The sequence shown here is derived from an EMBL/GenBank/DDBJ whole genome shotgun (WGS) entry which is preliminary data.</text>
</comment>
<feature type="compositionally biased region" description="Basic and acidic residues" evidence="1">
    <location>
        <begin position="9"/>
        <end position="25"/>
    </location>
</feature>
<feature type="compositionally biased region" description="Basic and acidic residues" evidence="1">
    <location>
        <begin position="38"/>
        <end position="60"/>
    </location>
</feature>